<feature type="compositionally biased region" description="Acidic residues" evidence="1">
    <location>
        <begin position="467"/>
        <end position="478"/>
    </location>
</feature>
<reference evidence="2" key="1">
    <citation type="submission" date="2019-08" db="EMBL/GenBank/DDBJ databases">
        <title>The improved chromosome-level genome for the pearl oyster Pinctada fucata martensii using PacBio sequencing and Hi-C.</title>
        <authorList>
            <person name="Zheng Z."/>
        </authorList>
    </citation>
    <scope>NUCLEOTIDE SEQUENCE</scope>
    <source>
        <strain evidence="2">ZZ-2019</strain>
        <tissue evidence="2">Adductor muscle</tissue>
    </source>
</reference>
<organism evidence="2 3">
    <name type="scientific">Pinctada imbricata</name>
    <name type="common">Atlantic pearl-oyster</name>
    <name type="synonym">Pinctada martensii</name>
    <dbReference type="NCBI Taxonomy" id="66713"/>
    <lineage>
        <taxon>Eukaryota</taxon>
        <taxon>Metazoa</taxon>
        <taxon>Spiralia</taxon>
        <taxon>Lophotrochozoa</taxon>
        <taxon>Mollusca</taxon>
        <taxon>Bivalvia</taxon>
        <taxon>Autobranchia</taxon>
        <taxon>Pteriomorphia</taxon>
        <taxon>Pterioida</taxon>
        <taxon>Pterioidea</taxon>
        <taxon>Pteriidae</taxon>
        <taxon>Pinctada</taxon>
    </lineage>
</organism>
<dbReference type="EMBL" id="VSWD01000007">
    <property type="protein sequence ID" value="KAK3097566.1"/>
    <property type="molecule type" value="Genomic_DNA"/>
</dbReference>
<feature type="compositionally biased region" description="Low complexity" evidence="1">
    <location>
        <begin position="382"/>
        <end position="391"/>
    </location>
</feature>
<feature type="compositionally biased region" description="Basic and acidic residues" evidence="1">
    <location>
        <begin position="369"/>
        <end position="381"/>
    </location>
</feature>
<sequence length="478" mass="54798">MASKIEPNALRIVSENYAKLFSDKDNSKGQTPRPKTSEKEFLEQLHKQMFTGGVRAPLLADVQANFNCKFDFVQSPRSIFHKRQKTDLGLERKHSILPLETEKSVVSFKSAGSCPKIFKFLLPNGSVKDYDEIPEGADRDEWDRWRELVAQKKDARDILYKNTFCTQKLRYRMLTLPRISPDGRPRTSGEVMSKKPMVLKENTDMDSFVVPQPKRSYGTLKKIPQRKIDALKDKRIDFLEVRRIKSNFDASKGRVEQYTTHVNQPVDVFHLTEIPGINKNERPLKYENWKHRVSNQGVIRHYIQVPAIPRFGESREKSAQAYKNYLESSHAKQNEQTNQVKPLEKENTEMSMYGYENRMLQSVIDVNKPETKSDDKTKTDAANEPAAADDASPGEPPNNETKSLGGDNNIDTNRSNKSSKSIIVEIKPTWNETHEDIPEQQSSIHEQQSRAEELVHPVPANSPLPDEGIDMEEPEDFD</sequence>
<evidence type="ECO:0000256" key="1">
    <source>
        <dbReference type="SAM" id="MobiDB-lite"/>
    </source>
</evidence>
<accession>A0AA88Y4A8</accession>
<evidence type="ECO:0000313" key="2">
    <source>
        <dbReference type="EMBL" id="KAK3097566.1"/>
    </source>
</evidence>
<feature type="region of interest" description="Disordered" evidence="1">
    <location>
        <begin position="369"/>
        <end position="478"/>
    </location>
</feature>
<comment type="caution">
    <text evidence="2">The sequence shown here is derived from an EMBL/GenBank/DDBJ whole genome shotgun (WGS) entry which is preliminary data.</text>
</comment>
<feature type="compositionally biased region" description="Polar residues" evidence="1">
    <location>
        <begin position="409"/>
        <end position="421"/>
    </location>
</feature>
<protein>
    <submittedName>
        <fullName evidence="2">Uncharacterized protein</fullName>
    </submittedName>
</protein>
<keyword evidence="3" id="KW-1185">Reference proteome</keyword>
<evidence type="ECO:0000313" key="3">
    <source>
        <dbReference type="Proteomes" id="UP001186944"/>
    </source>
</evidence>
<name>A0AA88Y4A8_PINIB</name>
<dbReference type="AlphaFoldDB" id="A0AA88Y4A8"/>
<gene>
    <name evidence="2" type="ORF">FSP39_010914</name>
</gene>
<dbReference type="Proteomes" id="UP001186944">
    <property type="component" value="Unassembled WGS sequence"/>
</dbReference>
<proteinExistence type="predicted"/>